<dbReference type="PANTHER" id="PTHR34501">
    <property type="entry name" value="PROTEIN YDDL-RELATED"/>
    <property type="match status" value="1"/>
</dbReference>
<keyword evidence="3" id="KW-0813">Transport</keyword>
<dbReference type="SUPFAM" id="SSF56935">
    <property type="entry name" value="Porins"/>
    <property type="match status" value="1"/>
</dbReference>
<feature type="signal peptide" evidence="11">
    <location>
        <begin position="1"/>
        <end position="21"/>
    </location>
</feature>
<keyword evidence="14" id="KW-1185">Reference proteome</keyword>
<dbReference type="CDD" id="cd00342">
    <property type="entry name" value="gram_neg_porins"/>
    <property type="match status" value="1"/>
</dbReference>
<comment type="caution">
    <text evidence="13">The sequence shown here is derived from an EMBL/GenBank/DDBJ whole genome shotgun (WGS) entry which is preliminary data.</text>
</comment>
<dbReference type="PRINTS" id="PR00184">
    <property type="entry name" value="NEISSPPORIN"/>
</dbReference>
<keyword evidence="7" id="KW-0406">Ion transport</keyword>
<keyword evidence="4" id="KW-1134">Transmembrane beta strand</keyword>
<keyword evidence="9" id="KW-0472">Membrane</keyword>
<sequence>MNKKLVAALVAGAFVAPLAQAAESSNVTLYGIAQVAVSHWDNGEQKKHGVEDTGSRIGFKGEEALGGGMKAFFQIESSANLDQGGGTFASREGWVGLKGGFGGVQLGRGKSLFDLAQESFDIFNSNSTLINTLQVDGSYYRVSNTIRYTMPSVAGFSGGVEYGDMEGKGSNAAGKGVKPAFYSASLRYENGPLFVQGGYEHLKEVKKGPLTLTSSSNSNDLVAIPGFKSDAYILGAGYTLPFGLGLQGAYRHIEHKDGGEKKKRDTFLINAQQPFGPVTLKAGYVQAGNLKGCSGGDCAKGARWYTAAAEYAFSKRTWVYLEHAMADNKDNSGLFNTSAVDNVGSSANPAGKDNKTTSLGIIHLF</sequence>
<evidence type="ECO:0000259" key="12">
    <source>
        <dbReference type="Pfam" id="PF13609"/>
    </source>
</evidence>
<evidence type="ECO:0000256" key="2">
    <source>
        <dbReference type="ARBA" id="ARBA00011233"/>
    </source>
</evidence>
<protein>
    <submittedName>
        <fullName evidence="13">Putative porin</fullName>
    </submittedName>
</protein>
<keyword evidence="10" id="KW-0998">Cell outer membrane</keyword>
<dbReference type="GO" id="GO:0015288">
    <property type="term" value="F:porin activity"/>
    <property type="evidence" value="ECO:0007669"/>
    <property type="project" value="UniProtKB-KW"/>
</dbReference>
<dbReference type="InterPro" id="IPR001702">
    <property type="entry name" value="Porin_Gram-ve"/>
</dbReference>
<proteinExistence type="predicted"/>
<evidence type="ECO:0000256" key="6">
    <source>
        <dbReference type="ARBA" id="ARBA00022729"/>
    </source>
</evidence>
<keyword evidence="6 11" id="KW-0732">Signal</keyword>
<dbReference type="RefSeq" id="WP_184041283.1">
    <property type="nucleotide sequence ID" value="NZ_JACHHY010000021.1"/>
</dbReference>
<evidence type="ECO:0000256" key="7">
    <source>
        <dbReference type="ARBA" id="ARBA00023065"/>
    </source>
</evidence>
<evidence type="ECO:0000313" key="14">
    <source>
        <dbReference type="Proteomes" id="UP000575898"/>
    </source>
</evidence>
<comment type="subcellular location">
    <subcellularLocation>
        <location evidence="1">Cell outer membrane</location>
        <topology evidence="1">Multi-pass membrane protein</topology>
    </subcellularLocation>
</comment>
<evidence type="ECO:0000256" key="9">
    <source>
        <dbReference type="ARBA" id="ARBA00023136"/>
    </source>
</evidence>
<dbReference type="AlphaFoldDB" id="A0A840MRZ9"/>
<feature type="chain" id="PRO_5033034838" evidence="11">
    <location>
        <begin position="22"/>
        <end position="365"/>
    </location>
</feature>
<dbReference type="InterPro" id="IPR023614">
    <property type="entry name" value="Porin_dom_sf"/>
</dbReference>
<dbReference type="GO" id="GO:0046930">
    <property type="term" value="C:pore complex"/>
    <property type="evidence" value="ECO:0007669"/>
    <property type="project" value="UniProtKB-KW"/>
</dbReference>
<keyword evidence="8" id="KW-0626">Porin</keyword>
<evidence type="ECO:0000256" key="5">
    <source>
        <dbReference type="ARBA" id="ARBA00022692"/>
    </source>
</evidence>
<evidence type="ECO:0000256" key="4">
    <source>
        <dbReference type="ARBA" id="ARBA00022452"/>
    </source>
</evidence>
<evidence type="ECO:0000256" key="1">
    <source>
        <dbReference type="ARBA" id="ARBA00004571"/>
    </source>
</evidence>
<dbReference type="Pfam" id="PF13609">
    <property type="entry name" value="Porin_4"/>
    <property type="match status" value="1"/>
</dbReference>
<accession>A0A840MRZ9</accession>
<dbReference type="Proteomes" id="UP000575898">
    <property type="component" value="Unassembled WGS sequence"/>
</dbReference>
<dbReference type="GO" id="GO:0009279">
    <property type="term" value="C:cell outer membrane"/>
    <property type="evidence" value="ECO:0007669"/>
    <property type="project" value="UniProtKB-SubCell"/>
</dbReference>
<dbReference type="InterPro" id="IPR002299">
    <property type="entry name" value="Porin_Neis"/>
</dbReference>
<dbReference type="Gene3D" id="2.40.160.10">
    <property type="entry name" value="Porin"/>
    <property type="match status" value="1"/>
</dbReference>
<evidence type="ECO:0000256" key="11">
    <source>
        <dbReference type="SAM" id="SignalP"/>
    </source>
</evidence>
<dbReference type="PANTHER" id="PTHR34501:SF9">
    <property type="entry name" value="MAJOR OUTER MEMBRANE PROTEIN P.IA"/>
    <property type="match status" value="1"/>
</dbReference>
<dbReference type="PRINTS" id="PR00182">
    <property type="entry name" value="ECOLNEIPORIN"/>
</dbReference>
<evidence type="ECO:0000313" key="13">
    <source>
        <dbReference type="EMBL" id="MBB5019859.1"/>
    </source>
</evidence>
<dbReference type="GO" id="GO:0034220">
    <property type="term" value="P:monoatomic ion transmembrane transport"/>
    <property type="evidence" value="ECO:0007669"/>
    <property type="project" value="InterPro"/>
</dbReference>
<gene>
    <name evidence="13" type="ORF">HNQ59_003167</name>
</gene>
<evidence type="ECO:0000256" key="10">
    <source>
        <dbReference type="ARBA" id="ARBA00023237"/>
    </source>
</evidence>
<dbReference type="InterPro" id="IPR033900">
    <property type="entry name" value="Gram_neg_porin_domain"/>
</dbReference>
<dbReference type="EMBL" id="JACHHY010000021">
    <property type="protein sequence ID" value="MBB5019859.1"/>
    <property type="molecule type" value="Genomic_DNA"/>
</dbReference>
<comment type="subunit">
    <text evidence="2">Homotrimer.</text>
</comment>
<organism evidence="13 14">
    <name type="scientific">Chitinivorax tropicus</name>
    <dbReference type="NCBI Taxonomy" id="714531"/>
    <lineage>
        <taxon>Bacteria</taxon>
        <taxon>Pseudomonadati</taxon>
        <taxon>Pseudomonadota</taxon>
        <taxon>Betaproteobacteria</taxon>
        <taxon>Chitinivorax</taxon>
    </lineage>
</organism>
<evidence type="ECO:0000256" key="8">
    <source>
        <dbReference type="ARBA" id="ARBA00023114"/>
    </source>
</evidence>
<keyword evidence="5" id="KW-0812">Transmembrane</keyword>
<evidence type="ECO:0000256" key="3">
    <source>
        <dbReference type="ARBA" id="ARBA00022448"/>
    </source>
</evidence>
<dbReference type="InterPro" id="IPR050298">
    <property type="entry name" value="Gram-neg_bact_OMP"/>
</dbReference>
<reference evidence="13 14" key="1">
    <citation type="submission" date="2020-08" db="EMBL/GenBank/DDBJ databases">
        <title>Genomic Encyclopedia of Type Strains, Phase IV (KMG-IV): sequencing the most valuable type-strain genomes for metagenomic binning, comparative biology and taxonomic classification.</title>
        <authorList>
            <person name="Goeker M."/>
        </authorList>
    </citation>
    <scope>NUCLEOTIDE SEQUENCE [LARGE SCALE GENOMIC DNA]</scope>
    <source>
        <strain evidence="13 14">DSM 27165</strain>
    </source>
</reference>
<name>A0A840MRZ9_9PROT</name>
<feature type="domain" description="Porin" evidence="12">
    <location>
        <begin position="8"/>
        <end position="331"/>
    </location>
</feature>